<name>A0A166V8L7_9PEZI</name>
<dbReference type="EMBL" id="LFIV01000034">
    <property type="protein sequence ID" value="KZL74298.1"/>
    <property type="molecule type" value="Genomic_DNA"/>
</dbReference>
<feature type="non-terminal residue" evidence="1">
    <location>
        <position position="1"/>
    </location>
</feature>
<reference evidence="1 2" key="1">
    <citation type="submission" date="2015-06" db="EMBL/GenBank/DDBJ databases">
        <title>Survival trade-offs in plant roots during colonization by closely related pathogenic and mutualistic fungi.</title>
        <authorList>
            <person name="Hacquard S."/>
            <person name="Kracher B."/>
            <person name="Hiruma K."/>
            <person name="Weinman A."/>
            <person name="Muench P."/>
            <person name="Garrido Oter R."/>
            <person name="Ver Loren van Themaat E."/>
            <person name="Dallerey J.-F."/>
            <person name="Damm U."/>
            <person name="Henrissat B."/>
            <person name="Lespinet O."/>
            <person name="Thon M."/>
            <person name="Kemen E."/>
            <person name="McHardy A.C."/>
            <person name="Schulze-Lefert P."/>
            <person name="O'Connell R.J."/>
        </authorList>
    </citation>
    <scope>NUCLEOTIDE SEQUENCE [LARGE SCALE GENOMIC DNA]</scope>
    <source>
        <strain evidence="1 2">0861</strain>
    </source>
</reference>
<evidence type="ECO:0000313" key="1">
    <source>
        <dbReference type="EMBL" id="KZL74298.1"/>
    </source>
</evidence>
<dbReference type="PANTHER" id="PTHR28037:SF1">
    <property type="entry name" value="ALCOHOL O-ACETYLTRANSFERASE 1-RELATED"/>
    <property type="match status" value="1"/>
</dbReference>
<protein>
    <submittedName>
        <fullName evidence="1">L-amino acid oxidase</fullName>
    </submittedName>
</protein>
<accession>A0A166V8L7</accession>
<keyword evidence="2" id="KW-1185">Reference proteome</keyword>
<dbReference type="InterPro" id="IPR023213">
    <property type="entry name" value="CAT-like_dom_sf"/>
</dbReference>
<evidence type="ECO:0000313" key="2">
    <source>
        <dbReference type="Proteomes" id="UP000076552"/>
    </source>
</evidence>
<gene>
    <name evidence="1" type="ORF">CT0861_05620</name>
</gene>
<dbReference type="AlphaFoldDB" id="A0A166V8L7"/>
<dbReference type="InterPro" id="IPR052058">
    <property type="entry name" value="Alcohol_O-acetyltransferase"/>
</dbReference>
<organism evidence="1 2">
    <name type="scientific">Colletotrichum tofieldiae</name>
    <dbReference type="NCBI Taxonomy" id="708197"/>
    <lineage>
        <taxon>Eukaryota</taxon>
        <taxon>Fungi</taxon>
        <taxon>Dikarya</taxon>
        <taxon>Ascomycota</taxon>
        <taxon>Pezizomycotina</taxon>
        <taxon>Sordariomycetes</taxon>
        <taxon>Hypocreomycetidae</taxon>
        <taxon>Glomerellales</taxon>
        <taxon>Glomerellaceae</taxon>
        <taxon>Colletotrichum</taxon>
        <taxon>Colletotrichum spaethianum species complex</taxon>
    </lineage>
</organism>
<dbReference type="Gene3D" id="3.30.559.10">
    <property type="entry name" value="Chloramphenicol acetyltransferase-like domain"/>
    <property type="match status" value="1"/>
</dbReference>
<dbReference type="Proteomes" id="UP000076552">
    <property type="component" value="Unassembled WGS sequence"/>
</dbReference>
<dbReference type="GO" id="GO:0008080">
    <property type="term" value="F:N-acetyltransferase activity"/>
    <property type="evidence" value="ECO:0007669"/>
    <property type="project" value="TreeGrafter"/>
</dbReference>
<dbReference type="STRING" id="708197.A0A166V8L7"/>
<proteinExistence type="predicted"/>
<comment type="caution">
    <text evidence="1">The sequence shown here is derived from an EMBL/GenBank/DDBJ whole genome shotgun (WGS) entry which is preliminary data.</text>
</comment>
<dbReference type="Pfam" id="PF07247">
    <property type="entry name" value="AATase"/>
    <property type="match status" value="1"/>
</dbReference>
<dbReference type="InterPro" id="IPR010828">
    <property type="entry name" value="Atf2/Sli1-like"/>
</dbReference>
<dbReference type="PANTHER" id="PTHR28037">
    <property type="entry name" value="ALCOHOL O-ACETYLTRANSFERASE 1-RELATED"/>
    <property type="match status" value="1"/>
</dbReference>
<sequence length="491" mass="54045">LPPRRAGLGRRAIMDINLEFLRYASPNEQRTISREDLGYYHAVVIGAVYEFTDGLILDSPSALFKPLAHCIREHPFLGVLVADRHTNKAYYQRAPVVNLEEHIEILSEHVSADTKGWHAVEEVLKSNLDRPYSHAIPPWRVIVLPLGGPQYFIAFAYSHTIGDGPTGISFHRSLLEAVRMPATAEQLEAPIVAPSTQPLPPPFDTPQRLSISWSFLLGPLIAVLVPSFVANWLGVKAHIATVDDETWAGSPACFDPSHPEASRSKVIVRVVEGCLVEKAVQESRKHGAKLTGTLHQFIVRALSKTVAGSQTTKFISETSINMRKSVGVPLNEMGEFASATYVTHPKSSCSGPLTQDEWAIAISSTNRFAEVAVTLHDQPIGLLRYVPNMKKWLSGKMGQRRDCSYEISNIGVFVDEHPEDSGKAKIEHVVFAQPGHVSSAPICFNFSTIKGGNMVYTVTWPTGALGVAETEEENLIDAVCRSIQIDFEELL</sequence>